<dbReference type="RefSeq" id="WP_017014980.1">
    <property type="nucleotide sequence ID" value="NZ_FOWR01000053.1"/>
</dbReference>
<dbReference type="OrthoDB" id="7593450at2"/>
<sequence>MYRKVLTFWFEELTPNDWFSKSEELDKQIEARFGDLLKQASRAELFDWRSSAKGRLGEILVLDQFSRNIYRDTPKAFSQDPLALALAQEAINLGIERELSEIERTFMYMPYMHSESQKVHKDAMQLFNSLEDKQSYEYEIKHKEIIDRFGRYPHRNAILGRECTEEETAFLKQPGSGF</sequence>
<dbReference type="Pfam" id="PF06041">
    <property type="entry name" value="DUF924"/>
    <property type="match status" value="1"/>
</dbReference>
<proteinExistence type="predicted"/>
<reference evidence="1 2" key="1">
    <citation type="submission" date="2016-10" db="EMBL/GenBank/DDBJ databases">
        <authorList>
            <person name="de Groot N.N."/>
        </authorList>
    </citation>
    <scope>NUCLEOTIDE SEQUENCE [LARGE SCALE GENOMIC DNA]</scope>
    <source>
        <strain evidence="1 2">DSM 15893</strain>
    </source>
</reference>
<evidence type="ECO:0000313" key="1">
    <source>
        <dbReference type="EMBL" id="SFQ23656.1"/>
    </source>
</evidence>
<dbReference type="Gene3D" id="1.25.40.10">
    <property type="entry name" value="Tetratricopeptide repeat domain"/>
    <property type="match status" value="1"/>
</dbReference>
<protein>
    <submittedName>
        <fullName evidence="1">Uncharacterized conserved protein, DUF924 family</fullName>
    </submittedName>
</protein>
<dbReference type="SUPFAM" id="SSF48452">
    <property type="entry name" value="TPR-like"/>
    <property type="match status" value="1"/>
</dbReference>
<evidence type="ECO:0000313" key="2">
    <source>
        <dbReference type="Proteomes" id="UP000182692"/>
    </source>
</evidence>
<organism evidence="1 2">
    <name type="scientific">Enterovibrio norvegicus DSM 15893</name>
    <dbReference type="NCBI Taxonomy" id="1121869"/>
    <lineage>
        <taxon>Bacteria</taxon>
        <taxon>Pseudomonadati</taxon>
        <taxon>Pseudomonadota</taxon>
        <taxon>Gammaproteobacteria</taxon>
        <taxon>Vibrionales</taxon>
        <taxon>Vibrionaceae</taxon>
        <taxon>Enterovibrio</taxon>
    </lineage>
</organism>
<accession>A0A1I5WVW4</accession>
<dbReference type="InterPro" id="IPR011990">
    <property type="entry name" value="TPR-like_helical_dom_sf"/>
</dbReference>
<dbReference type="Gene3D" id="1.20.58.320">
    <property type="entry name" value="TPR-like"/>
    <property type="match status" value="1"/>
</dbReference>
<dbReference type="STRING" id="1121869.SAMN03084138_04446"/>
<name>A0A1I5WVW4_9GAMM</name>
<dbReference type="Proteomes" id="UP000182692">
    <property type="component" value="Unassembled WGS sequence"/>
</dbReference>
<dbReference type="EMBL" id="FOWR01000053">
    <property type="protein sequence ID" value="SFQ23656.1"/>
    <property type="molecule type" value="Genomic_DNA"/>
</dbReference>
<dbReference type="InterPro" id="IPR010323">
    <property type="entry name" value="DUF924"/>
</dbReference>
<dbReference type="GeneID" id="35869879"/>
<gene>
    <name evidence="1" type="ORF">SAMN03084138_04446</name>
</gene>
<dbReference type="AlphaFoldDB" id="A0A1I5WVW4"/>